<dbReference type="PANTHER" id="PTHR30024">
    <property type="entry name" value="ALIPHATIC SULFONATES-BINDING PROTEIN-RELATED"/>
    <property type="match status" value="1"/>
</dbReference>
<dbReference type="InterPro" id="IPR001638">
    <property type="entry name" value="Solute-binding_3/MltF_N"/>
</dbReference>
<organism evidence="4 5">
    <name type="scientific">Enteractinococcus helveticum</name>
    <dbReference type="NCBI Taxonomy" id="1837282"/>
    <lineage>
        <taxon>Bacteria</taxon>
        <taxon>Bacillati</taxon>
        <taxon>Actinomycetota</taxon>
        <taxon>Actinomycetes</taxon>
        <taxon>Micrococcales</taxon>
        <taxon>Micrococcaceae</taxon>
    </lineage>
</organism>
<dbReference type="SMART" id="SM00062">
    <property type="entry name" value="PBPb"/>
    <property type="match status" value="1"/>
</dbReference>
<feature type="domain" description="Solute-binding protein family 3/N-terminal" evidence="3">
    <location>
        <begin position="40"/>
        <end position="270"/>
    </location>
</feature>
<evidence type="ECO:0000313" key="4">
    <source>
        <dbReference type="EMBL" id="HJF13464.1"/>
    </source>
</evidence>
<feature type="signal peptide" evidence="2">
    <location>
        <begin position="1"/>
        <end position="29"/>
    </location>
</feature>
<dbReference type="InterPro" id="IPR006311">
    <property type="entry name" value="TAT_signal"/>
</dbReference>
<reference evidence="4" key="2">
    <citation type="submission" date="2021-09" db="EMBL/GenBank/DDBJ databases">
        <authorList>
            <person name="Gilroy R."/>
        </authorList>
    </citation>
    <scope>NUCLEOTIDE SEQUENCE</scope>
    <source>
        <strain evidence="4">ChiHjej13B12-14962</strain>
    </source>
</reference>
<dbReference type="PANTHER" id="PTHR30024:SF42">
    <property type="entry name" value="ALIPHATIC SULFONATES-BINDING PROTEIN-RELATED"/>
    <property type="match status" value="1"/>
</dbReference>
<accession>A0A921K7N7</accession>
<dbReference type="AlphaFoldDB" id="A0A921K7N7"/>
<proteinExistence type="inferred from homology"/>
<protein>
    <submittedName>
        <fullName evidence="4">ABC transporter substrate-binding protein</fullName>
    </submittedName>
</protein>
<evidence type="ECO:0000313" key="5">
    <source>
        <dbReference type="Proteomes" id="UP000703315"/>
    </source>
</evidence>
<comment type="similarity">
    <text evidence="1">Belongs to the bacterial solute-binding protein SsuA/TauA family.</text>
</comment>
<dbReference type="Pfam" id="PF09084">
    <property type="entry name" value="NMT1"/>
    <property type="match status" value="1"/>
</dbReference>
<evidence type="ECO:0000256" key="1">
    <source>
        <dbReference type="ARBA" id="ARBA00010742"/>
    </source>
</evidence>
<keyword evidence="2" id="KW-0732">Signal</keyword>
<evidence type="ECO:0000256" key="2">
    <source>
        <dbReference type="SAM" id="SignalP"/>
    </source>
</evidence>
<name>A0A921K7N7_9MICC</name>
<dbReference type="Proteomes" id="UP000703315">
    <property type="component" value="Unassembled WGS sequence"/>
</dbReference>
<dbReference type="RefSeq" id="WP_303901787.1">
    <property type="nucleotide sequence ID" value="NZ_DYXC01000025.1"/>
</dbReference>
<reference evidence="4" key="1">
    <citation type="journal article" date="2021" name="PeerJ">
        <title>Extensive microbial diversity within the chicken gut microbiome revealed by metagenomics and culture.</title>
        <authorList>
            <person name="Gilroy R."/>
            <person name="Ravi A."/>
            <person name="Getino M."/>
            <person name="Pursley I."/>
            <person name="Horton D.L."/>
            <person name="Alikhan N.F."/>
            <person name="Baker D."/>
            <person name="Gharbi K."/>
            <person name="Hall N."/>
            <person name="Watson M."/>
            <person name="Adriaenssens E.M."/>
            <person name="Foster-Nyarko E."/>
            <person name="Jarju S."/>
            <person name="Secka A."/>
            <person name="Antonio M."/>
            <person name="Oren A."/>
            <person name="Chaudhuri R.R."/>
            <person name="La Ragione R."/>
            <person name="Hildebrand F."/>
            <person name="Pallen M.J."/>
        </authorList>
    </citation>
    <scope>NUCLEOTIDE SEQUENCE</scope>
    <source>
        <strain evidence="4">ChiHjej13B12-14962</strain>
    </source>
</reference>
<dbReference type="InterPro" id="IPR015168">
    <property type="entry name" value="SsuA/THI5"/>
</dbReference>
<dbReference type="EMBL" id="DYXC01000025">
    <property type="protein sequence ID" value="HJF13464.1"/>
    <property type="molecule type" value="Genomic_DNA"/>
</dbReference>
<gene>
    <name evidence="4" type="ORF">K8V32_01500</name>
</gene>
<dbReference type="Gene3D" id="3.40.190.10">
    <property type="entry name" value="Periplasmic binding protein-like II"/>
    <property type="match status" value="2"/>
</dbReference>
<dbReference type="PROSITE" id="PS51318">
    <property type="entry name" value="TAT"/>
    <property type="match status" value="1"/>
</dbReference>
<dbReference type="SUPFAM" id="SSF53850">
    <property type="entry name" value="Periplasmic binding protein-like II"/>
    <property type="match status" value="1"/>
</dbReference>
<comment type="caution">
    <text evidence="4">The sequence shown here is derived from an EMBL/GenBank/DDBJ whole genome shotgun (WGS) entry which is preliminary data.</text>
</comment>
<feature type="chain" id="PRO_5039466893" evidence="2">
    <location>
        <begin position="30"/>
        <end position="339"/>
    </location>
</feature>
<dbReference type="PROSITE" id="PS51257">
    <property type="entry name" value="PROKAR_LIPOPROTEIN"/>
    <property type="match status" value="1"/>
</dbReference>
<evidence type="ECO:0000259" key="3">
    <source>
        <dbReference type="SMART" id="SM00062"/>
    </source>
</evidence>
<sequence>MKHRRTYLGLAGLASFALAVAGCSGNNGADDAAEASDVTTLKVGVLPNIEALPIYIAAENGIFEEHGLKVEPVPAQGGAALLPAVLEGSTDIGFSNILTHMTAVERGLGTTIVASGPHTMNPDTLEPVGEHNSSVLAVTSDSGIEDVSDLAGKTISVNALGGIQEVAVRNAIDSTGGDSESIELVELPLSQAEGALSGGRVDAVSVNEPFTTVVLEAGHREIASPFSDFEHAASNVSIYFATEAYAEENPEVIERFRAALDEVNAYINENPDEAREQLDTYTDIDAQIRQKVTLPFYETRINEASVEEIMQKGAKYGVLESELPLEDIIGNAPTLTGTE</sequence>